<proteinExistence type="predicted"/>
<evidence type="ECO:0000313" key="4">
    <source>
        <dbReference type="EMBL" id="TNC31206.1"/>
    </source>
</evidence>
<dbReference type="Pfam" id="PF00092">
    <property type="entry name" value="VWA"/>
    <property type="match status" value="1"/>
</dbReference>
<reference evidence="5 6" key="1">
    <citation type="submission" date="2019-05" db="EMBL/GenBank/DDBJ databases">
        <title>Mumia sp. nov., isolated from the intestinal contents of plateau pika (Ochotona curzoniae) in the Qinghai-Tibet plateau of China.</title>
        <authorList>
            <person name="Tian Z."/>
        </authorList>
    </citation>
    <scope>NUCLEOTIDE SEQUENCE [LARGE SCALE GENOMIC DNA]</scope>
    <source>
        <strain evidence="6">527</strain>
        <strain evidence="5">Z527</strain>
    </source>
</reference>
<dbReference type="InterPro" id="IPR036465">
    <property type="entry name" value="vWFA_dom_sf"/>
</dbReference>
<gene>
    <name evidence="5" type="ORF">FHE65_16030</name>
    <name evidence="4" type="ORF">FHE65_31470</name>
</gene>
<dbReference type="AlphaFoldDB" id="A0A5C4MMG2"/>
<feature type="domain" description="VWFA" evidence="3">
    <location>
        <begin position="53"/>
        <end position="236"/>
    </location>
</feature>
<keyword evidence="2" id="KW-1133">Transmembrane helix</keyword>
<dbReference type="InterPro" id="IPR051266">
    <property type="entry name" value="CLCR"/>
</dbReference>
<keyword evidence="2" id="KW-0472">Membrane</keyword>
<organism evidence="5 6">
    <name type="scientific">Mumia zhuanghuii</name>
    <dbReference type="NCBI Taxonomy" id="2585211"/>
    <lineage>
        <taxon>Bacteria</taxon>
        <taxon>Bacillati</taxon>
        <taxon>Actinomycetota</taxon>
        <taxon>Actinomycetes</taxon>
        <taxon>Propionibacteriales</taxon>
        <taxon>Nocardioidaceae</taxon>
        <taxon>Mumia</taxon>
    </lineage>
</organism>
<protein>
    <submittedName>
        <fullName evidence="5">VWA domain-containing protein</fullName>
    </submittedName>
</protein>
<keyword evidence="2" id="KW-0812">Transmembrane</keyword>
<dbReference type="EMBL" id="VDFR01000206">
    <property type="protein sequence ID" value="TNC31206.1"/>
    <property type="molecule type" value="Genomic_DNA"/>
</dbReference>
<dbReference type="Proteomes" id="UP000306740">
    <property type="component" value="Unassembled WGS sequence"/>
</dbReference>
<dbReference type="PANTHER" id="PTHR10579">
    <property type="entry name" value="CALCIUM-ACTIVATED CHLORIDE CHANNEL REGULATOR"/>
    <property type="match status" value="1"/>
</dbReference>
<dbReference type="Gene3D" id="3.40.50.410">
    <property type="entry name" value="von Willebrand factor, type A domain"/>
    <property type="match status" value="1"/>
</dbReference>
<comment type="caution">
    <text evidence="5">The sequence shown here is derived from an EMBL/GenBank/DDBJ whole genome shotgun (WGS) entry which is preliminary data.</text>
</comment>
<evidence type="ECO:0000313" key="6">
    <source>
        <dbReference type="Proteomes" id="UP000306740"/>
    </source>
</evidence>
<dbReference type="InterPro" id="IPR002035">
    <property type="entry name" value="VWF_A"/>
</dbReference>
<sequence length="694" mass="71741">MRLPHALARRSAGLATTVLAGVLIGSTALAPGALAAFSAAPTLTFVEAGDTGRMMLVLDSSGSMKEKAGDGTTKIEAARTALGNVVDKLSDSQDVGMRVFGATVFSRNDKGACTDTQKVVAPGTGNRDALRAAISAYKPYGETPIGTALLEAARDLGDEGRRSIVLVSDGESTCDPDPCKVAARISKQGIDLTVDVVGLSVDAKTRKQLRCIAEAGNGRYYDAEDAGELSGALDTAAVRAARPWTAIGTPISGGPDAANATPITTGDWRDVLGPQHTVQGQRWFRFTRTIPGSTVRVSAALAGPTGGHTVDDGLYVQTFAGSEDCGTGADSQSGTGYQPILVATETIPGNRDYREECKDGSEITFNVTRGKESGDVSRRTDELVEIRIIEEPPAANAATLPASAPKASEEVPSMSDASPLPTGGVSFGDAAPLDPGAYRGSIVPGETQIFRIDLDWGQSLSSVIQFDPVTDTQKQALGDVDLNTTLWTFSPGRAIARAPFVSDSQGSLTEYSSPELVAVSPVVTYNERRSTADNSAAASIAGPYYLVLGVAGKNGGTVEGAAAGVELGFTLGLARNGERKGVPEYQGEAPRFGGETSTAADSTDEGAEVAEETDGSASSTDAATESDDEGTGWLPFVLAGAGAVLVLGGVAALLVVRRRRRDATAHQQPHPQPYPHGPQQYQSWDGPGGGNPSP</sequence>
<dbReference type="SMART" id="SM00327">
    <property type="entry name" value="VWA"/>
    <property type="match status" value="1"/>
</dbReference>
<evidence type="ECO:0000256" key="2">
    <source>
        <dbReference type="SAM" id="Phobius"/>
    </source>
</evidence>
<accession>A0A5C4MMG2</accession>
<feature type="compositionally biased region" description="Low complexity" evidence="1">
    <location>
        <begin position="397"/>
        <end position="406"/>
    </location>
</feature>
<dbReference type="RefSeq" id="WP_139106239.1">
    <property type="nucleotide sequence ID" value="NZ_VDFR01000071.1"/>
</dbReference>
<feature type="compositionally biased region" description="Acidic residues" evidence="1">
    <location>
        <begin position="602"/>
        <end position="614"/>
    </location>
</feature>
<dbReference type="OrthoDB" id="4318225at2"/>
<feature type="region of interest" description="Disordered" evidence="1">
    <location>
        <begin position="660"/>
        <end position="694"/>
    </location>
</feature>
<feature type="region of interest" description="Disordered" evidence="1">
    <location>
        <begin position="580"/>
        <end position="628"/>
    </location>
</feature>
<dbReference type="EMBL" id="VDFR01000071">
    <property type="protein sequence ID" value="TNC44933.1"/>
    <property type="molecule type" value="Genomic_DNA"/>
</dbReference>
<dbReference type="PANTHER" id="PTHR10579:SF43">
    <property type="entry name" value="ZINC FINGER (C3HC4-TYPE RING FINGER) FAMILY PROTEIN"/>
    <property type="match status" value="1"/>
</dbReference>
<dbReference type="PROSITE" id="PS50234">
    <property type="entry name" value="VWFA"/>
    <property type="match status" value="1"/>
</dbReference>
<feature type="transmembrane region" description="Helical" evidence="2">
    <location>
        <begin position="633"/>
        <end position="656"/>
    </location>
</feature>
<evidence type="ECO:0000259" key="3">
    <source>
        <dbReference type="PROSITE" id="PS50234"/>
    </source>
</evidence>
<feature type="region of interest" description="Disordered" evidence="1">
    <location>
        <begin position="397"/>
        <end position="428"/>
    </location>
</feature>
<dbReference type="SUPFAM" id="SSF53300">
    <property type="entry name" value="vWA-like"/>
    <property type="match status" value="1"/>
</dbReference>
<evidence type="ECO:0000313" key="5">
    <source>
        <dbReference type="EMBL" id="TNC44933.1"/>
    </source>
</evidence>
<name>A0A5C4MMG2_9ACTN</name>
<evidence type="ECO:0000256" key="1">
    <source>
        <dbReference type="SAM" id="MobiDB-lite"/>
    </source>
</evidence>